<dbReference type="InterPro" id="IPR001807">
    <property type="entry name" value="ClC"/>
</dbReference>
<keyword evidence="7" id="KW-1185">Reference proteome</keyword>
<dbReference type="GO" id="GO:0015108">
    <property type="term" value="F:chloride transmembrane transporter activity"/>
    <property type="evidence" value="ECO:0007669"/>
    <property type="project" value="InterPro"/>
</dbReference>
<dbReference type="Gene3D" id="1.10.3080.10">
    <property type="entry name" value="Clc chloride channel"/>
    <property type="match status" value="1"/>
</dbReference>
<evidence type="ECO:0000256" key="3">
    <source>
        <dbReference type="ARBA" id="ARBA00022989"/>
    </source>
</evidence>
<evidence type="ECO:0000313" key="6">
    <source>
        <dbReference type="EMBL" id="KXK64827.1"/>
    </source>
</evidence>
<protein>
    <submittedName>
        <fullName evidence="6">Chloride transporter, ClC family</fullName>
    </submittedName>
</protein>
<feature type="transmembrane region" description="Helical" evidence="5">
    <location>
        <begin position="144"/>
        <end position="169"/>
    </location>
</feature>
<name>A0A136Q2H2_9FIRM</name>
<gene>
    <name evidence="6" type="ORF">HMPREF3293_02068</name>
</gene>
<dbReference type="STRING" id="626937.HMPREF3293_02068"/>
<dbReference type="PATRIC" id="fig|626937.4.peg.2045"/>
<feature type="transmembrane region" description="Helical" evidence="5">
    <location>
        <begin position="258"/>
        <end position="277"/>
    </location>
</feature>
<dbReference type="Pfam" id="PF00654">
    <property type="entry name" value="Voltage_CLC"/>
    <property type="match status" value="1"/>
</dbReference>
<reference evidence="6 7" key="1">
    <citation type="submission" date="2016-02" db="EMBL/GenBank/DDBJ databases">
        <authorList>
            <person name="Wen L."/>
            <person name="He K."/>
            <person name="Yang H."/>
        </authorList>
    </citation>
    <scope>NUCLEOTIDE SEQUENCE [LARGE SCALE GENOMIC DNA]</scope>
    <source>
        <strain evidence="6 7">DSM 22607</strain>
    </source>
</reference>
<keyword evidence="2 5" id="KW-0812">Transmembrane</keyword>
<evidence type="ECO:0000256" key="1">
    <source>
        <dbReference type="ARBA" id="ARBA00004141"/>
    </source>
</evidence>
<feature type="transmembrane region" description="Helical" evidence="5">
    <location>
        <begin position="219"/>
        <end position="238"/>
    </location>
</feature>
<feature type="transmembrane region" description="Helical" evidence="5">
    <location>
        <begin position="52"/>
        <end position="70"/>
    </location>
</feature>
<proteinExistence type="predicted"/>
<keyword evidence="4 5" id="KW-0472">Membrane</keyword>
<dbReference type="InterPro" id="IPR050368">
    <property type="entry name" value="ClC-type_chloride_channel"/>
</dbReference>
<comment type="subcellular location">
    <subcellularLocation>
        <location evidence="1">Membrane</location>
        <topology evidence="1">Multi-pass membrane protein</topology>
    </subcellularLocation>
</comment>
<evidence type="ECO:0000313" key="7">
    <source>
        <dbReference type="Proteomes" id="UP000070366"/>
    </source>
</evidence>
<keyword evidence="3 5" id="KW-1133">Transmembrane helix</keyword>
<feature type="transmembrane region" description="Helical" evidence="5">
    <location>
        <begin position="15"/>
        <end position="40"/>
    </location>
</feature>
<comment type="caution">
    <text evidence="6">The sequence shown here is derived from an EMBL/GenBank/DDBJ whole genome shotgun (WGS) entry which is preliminary data.</text>
</comment>
<dbReference type="AlphaFoldDB" id="A0A136Q2H2"/>
<feature type="transmembrane region" description="Helical" evidence="5">
    <location>
        <begin position="373"/>
        <end position="394"/>
    </location>
</feature>
<dbReference type="PANTHER" id="PTHR43427">
    <property type="entry name" value="CHLORIDE CHANNEL PROTEIN CLC-E"/>
    <property type="match status" value="1"/>
</dbReference>
<feature type="transmembrane region" description="Helical" evidence="5">
    <location>
        <begin position="176"/>
        <end position="199"/>
    </location>
</feature>
<dbReference type="PANTHER" id="PTHR43427:SF12">
    <property type="entry name" value="CHLORIDE TRANSPORTER"/>
    <property type="match status" value="1"/>
</dbReference>
<evidence type="ECO:0000256" key="4">
    <source>
        <dbReference type="ARBA" id="ARBA00023136"/>
    </source>
</evidence>
<dbReference type="EMBL" id="LSZW01000063">
    <property type="protein sequence ID" value="KXK64827.1"/>
    <property type="molecule type" value="Genomic_DNA"/>
</dbReference>
<accession>A0A136Q2H2</accession>
<sequence>MQKFWSNAAPYLKAFLKWVICSAAVGAAAGTVGSVFCILINQSSQFFMEHNWMIWLLPVGGVCIVLFYRWCKKSHDNGTDTVIFSVRRTDRIPTVMVPLIFVSTLITRAFGGSVGTEGAAIQLGGGLASSLGRLFHMGAKEKKIMIMCGISAGFAAVVGTPVTAIVLALELVGVGVVYYSAILPCALSSVVGFMIASAFHIDFPRYTLKDVPGLGPVSILQIAVLAALCGLVSILFCIALRKSKQFYEHVFPGKISRVIVGGLIIVGLTYLVGNNLYNGDSIGLIGAAVKGTSAPQDFLWKIAFTSLTISAGFKGGEIVPTFVVGATFGSFAGNLLGLSPSMGAGVGLVAVFCGAVNCPLTAFVLGLEVFGSGAGLFFLLACAVSYVFSGYYGLYPSQKIWFDKVRAAFIGRNAE</sequence>
<dbReference type="GO" id="GO:0016020">
    <property type="term" value="C:membrane"/>
    <property type="evidence" value="ECO:0007669"/>
    <property type="project" value="UniProtKB-SubCell"/>
</dbReference>
<feature type="transmembrane region" description="Helical" evidence="5">
    <location>
        <begin position="345"/>
        <end position="367"/>
    </location>
</feature>
<dbReference type="InterPro" id="IPR014743">
    <property type="entry name" value="Cl-channel_core"/>
</dbReference>
<feature type="transmembrane region" description="Helical" evidence="5">
    <location>
        <begin position="318"/>
        <end position="338"/>
    </location>
</feature>
<dbReference type="SUPFAM" id="SSF81340">
    <property type="entry name" value="Clc chloride channel"/>
    <property type="match status" value="1"/>
</dbReference>
<dbReference type="Proteomes" id="UP000070366">
    <property type="component" value="Unassembled WGS sequence"/>
</dbReference>
<evidence type="ECO:0000256" key="5">
    <source>
        <dbReference type="SAM" id="Phobius"/>
    </source>
</evidence>
<evidence type="ECO:0000256" key="2">
    <source>
        <dbReference type="ARBA" id="ARBA00022692"/>
    </source>
</evidence>
<organism evidence="6 7">
    <name type="scientific">Christensenella minuta</name>
    <dbReference type="NCBI Taxonomy" id="626937"/>
    <lineage>
        <taxon>Bacteria</taxon>
        <taxon>Bacillati</taxon>
        <taxon>Bacillota</taxon>
        <taxon>Clostridia</taxon>
        <taxon>Christensenellales</taxon>
        <taxon>Christensenellaceae</taxon>
        <taxon>Christensenella</taxon>
    </lineage>
</organism>